<reference evidence="2" key="1">
    <citation type="journal article" date="2019" name="Int. J. Syst. Evol. Microbiol.">
        <title>The Global Catalogue of Microorganisms (GCM) 10K type strain sequencing project: providing services to taxonomists for standard genome sequencing and annotation.</title>
        <authorList>
            <consortium name="The Broad Institute Genomics Platform"/>
            <consortium name="The Broad Institute Genome Sequencing Center for Infectious Disease"/>
            <person name="Wu L."/>
            <person name="Ma J."/>
        </authorList>
    </citation>
    <scope>NUCLEOTIDE SEQUENCE [LARGE SCALE GENOMIC DNA]</scope>
    <source>
        <strain evidence="2">KCTC 52677</strain>
    </source>
</reference>
<dbReference type="RefSeq" id="WP_257316063.1">
    <property type="nucleotide sequence ID" value="NZ_JANFDG010000016.1"/>
</dbReference>
<protein>
    <submittedName>
        <fullName evidence="1">Uncharacterized protein</fullName>
    </submittedName>
</protein>
<sequence>MKNFTLAQRARARQIAEIMRELGDDCTEHRLIRRGVTRAELDTLGEAATERANADAVRQAA</sequence>
<organism evidence="1 2">
    <name type="scientific">Shinella pollutisoli</name>
    <dbReference type="NCBI Taxonomy" id="2250594"/>
    <lineage>
        <taxon>Bacteria</taxon>
        <taxon>Pseudomonadati</taxon>
        <taxon>Pseudomonadota</taxon>
        <taxon>Alphaproteobacteria</taxon>
        <taxon>Hyphomicrobiales</taxon>
        <taxon>Rhizobiaceae</taxon>
        <taxon>Shinella</taxon>
    </lineage>
</organism>
<keyword evidence="2" id="KW-1185">Reference proteome</keyword>
<gene>
    <name evidence="1" type="ORF">ACFOHH_00185</name>
</gene>
<dbReference type="EMBL" id="JBHRSP010000001">
    <property type="protein sequence ID" value="MFC3071517.1"/>
    <property type="molecule type" value="Genomic_DNA"/>
</dbReference>
<accession>A0ABV7D9F9</accession>
<comment type="caution">
    <text evidence="1">The sequence shown here is derived from an EMBL/GenBank/DDBJ whole genome shotgun (WGS) entry which is preliminary data.</text>
</comment>
<evidence type="ECO:0000313" key="2">
    <source>
        <dbReference type="Proteomes" id="UP001595377"/>
    </source>
</evidence>
<evidence type="ECO:0000313" key="1">
    <source>
        <dbReference type="EMBL" id="MFC3071517.1"/>
    </source>
</evidence>
<proteinExistence type="predicted"/>
<dbReference type="Proteomes" id="UP001595377">
    <property type="component" value="Unassembled WGS sequence"/>
</dbReference>
<name>A0ABV7D9F9_9HYPH</name>